<dbReference type="RefSeq" id="XP_007314140.1">
    <property type="nucleotide sequence ID" value="XM_007314078.1"/>
</dbReference>
<dbReference type="Proteomes" id="UP000008064">
    <property type="component" value="Unassembled WGS sequence"/>
</dbReference>
<proteinExistence type="predicted"/>
<accession>F8NH41</accession>
<organism>
    <name type="scientific">Serpula lacrymans var. lacrymans (strain S7.9)</name>
    <name type="common">Dry rot fungus</name>
    <dbReference type="NCBI Taxonomy" id="578457"/>
    <lineage>
        <taxon>Eukaryota</taxon>
        <taxon>Fungi</taxon>
        <taxon>Dikarya</taxon>
        <taxon>Basidiomycota</taxon>
        <taxon>Agaricomycotina</taxon>
        <taxon>Agaricomycetes</taxon>
        <taxon>Agaricomycetidae</taxon>
        <taxon>Boletales</taxon>
        <taxon>Coniophorineae</taxon>
        <taxon>Serpulaceae</taxon>
        <taxon>Serpula</taxon>
    </lineage>
</organism>
<dbReference type="HOGENOM" id="CLU_1750788_0_0_1"/>
<dbReference type="AlphaFoldDB" id="F8NH41"/>
<gene>
    <name evidence="1" type="ORF">SERLADRAFT_433848</name>
</gene>
<protein>
    <submittedName>
        <fullName evidence="1">Uncharacterized protein</fullName>
    </submittedName>
</protein>
<sequence length="149" mass="16713">MHQGSSEYSIPPGFPPCRTRNLRKRTLLHVSRTMNADFESTDIIAFSVPNAADFDHNKSGCTLFWTLSWWQQSLQIPPRWLACDLPSAGSGDQRNEAIDFGVSAYESVWPQMYGYRLNSANNNVRTCTTTSTHVVSAIYDSNLSGIMQC</sequence>
<evidence type="ECO:0000313" key="1">
    <source>
        <dbReference type="EMBL" id="EGO29898.1"/>
    </source>
</evidence>
<dbReference type="EMBL" id="GL945429">
    <property type="protein sequence ID" value="EGO29898.1"/>
    <property type="molecule type" value="Genomic_DNA"/>
</dbReference>
<dbReference type="GeneID" id="18814248"/>
<name>F8NH41_SERL9</name>
<reference evidence="1" key="1">
    <citation type="submission" date="2011-04" db="EMBL/GenBank/DDBJ databases">
        <title>Evolution of plant cell wall degrading machinery underlies the functional diversity of forest fungi.</title>
        <authorList>
            <consortium name="US DOE Joint Genome Institute (JGI-PGF)"/>
            <person name="Eastwood D.C."/>
            <person name="Floudas D."/>
            <person name="Binder M."/>
            <person name="Majcherczyk A."/>
            <person name="Schneider P."/>
            <person name="Aerts A."/>
            <person name="Asiegbu F.O."/>
            <person name="Baker S.E."/>
            <person name="Barry K."/>
            <person name="Bendiksby M."/>
            <person name="Blumentritt M."/>
            <person name="Coutinho P.M."/>
            <person name="Cullen D."/>
            <person name="Cullen D."/>
            <person name="Gathman A."/>
            <person name="Goodell B."/>
            <person name="Henrissat B."/>
            <person name="Ihrmark K."/>
            <person name="Kauserud H."/>
            <person name="Kohler A."/>
            <person name="LaButti K."/>
            <person name="Lapidus A."/>
            <person name="Lavin J.L."/>
            <person name="Lee Y.-H."/>
            <person name="Lindquist E."/>
            <person name="Lilly W."/>
            <person name="Lucas S."/>
            <person name="Morin E."/>
            <person name="Murat C."/>
            <person name="Oguiza J.A."/>
            <person name="Park J."/>
            <person name="Pisabarro A.G."/>
            <person name="Riley R."/>
            <person name="Rosling A."/>
            <person name="Salamov A."/>
            <person name="Schmidt O."/>
            <person name="Schmutz J."/>
            <person name="Skrede I."/>
            <person name="Stenlid J."/>
            <person name="Wiebenga A."/>
            <person name="Xie X."/>
            <person name="Kues U."/>
            <person name="Hibbett D.S."/>
            <person name="Hoffmeister D."/>
            <person name="Hogberg N."/>
            <person name="Martin F."/>
            <person name="Grigoriev I.V."/>
            <person name="Watkinson S.C."/>
        </authorList>
    </citation>
    <scope>NUCLEOTIDE SEQUENCE</scope>
    <source>
        <strain evidence="1">S7.9</strain>
    </source>
</reference>
<dbReference type="KEGG" id="sla:SERLADRAFT_433848"/>